<evidence type="ECO:0000313" key="2">
    <source>
        <dbReference type="Proteomes" id="UP000007887"/>
    </source>
</evidence>
<dbReference type="AlphaFoldDB" id="I0GWJ4"/>
<sequence length="75" mass="9037">MRKYRKVTMFVAFDIPDDIPEESQERMEEDFDSTLLVDLDNVNYDAELDYSYEYDVEETTSEKLKEENSFMFGRI</sequence>
<geneLocation type="plasmid" evidence="1 2">
    <name>pSRC3</name>
</geneLocation>
<gene>
    <name evidence="1" type="ordered locus">SELR_pSRC300580</name>
</gene>
<dbReference type="Proteomes" id="UP000007887">
    <property type="component" value="Plasmid pSRC3"/>
</dbReference>
<dbReference type="HOGENOM" id="CLU_2668989_0_0_9"/>
<evidence type="ECO:0000313" key="1">
    <source>
        <dbReference type="EMBL" id="BAL85131.1"/>
    </source>
</evidence>
<dbReference type="EMBL" id="AP012300">
    <property type="protein sequence ID" value="BAL85131.1"/>
    <property type="molecule type" value="Genomic_DNA"/>
</dbReference>
<keyword evidence="1" id="KW-0614">Plasmid</keyword>
<protein>
    <submittedName>
        <fullName evidence="1">Uncharacterized protein</fullName>
    </submittedName>
</protein>
<proteinExistence type="predicted"/>
<dbReference type="RefSeq" id="WP_014426149.1">
    <property type="nucleotide sequence ID" value="NC_017073.1"/>
</dbReference>
<dbReference type="KEGG" id="sri:SELR_pSRC300580"/>
<accession>I0GWJ4</accession>
<dbReference type="PATRIC" id="fig|927704.6.peg.3372"/>
<reference evidence="1 2" key="1">
    <citation type="submission" date="2011-10" db="EMBL/GenBank/DDBJ databases">
        <title>Whole genome sequence of Selenomonas ruminantium subsp. lactilytica TAM6421.</title>
        <authorList>
            <person name="Oguchi A."/>
            <person name="Ankai A."/>
            <person name="Kaneko J."/>
            <person name="Yamada-Narita S."/>
            <person name="Fukui S."/>
            <person name="Takahashi M."/>
            <person name="Onodera T."/>
            <person name="Kojima S."/>
            <person name="Fushimi T."/>
            <person name="Abe N."/>
            <person name="Kamio Y."/>
            <person name="Yamazaki S."/>
            <person name="Fujita N."/>
        </authorList>
    </citation>
    <scope>NUCLEOTIDE SEQUENCE [LARGE SCALE GENOMIC DNA]</scope>
    <source>
        <strain evidence="2">NBRC 103574 / TAM6421</strain>
        <plasmid evidence="1 2">pSRC3</plasmid>
    </source>
</reference>
<name>I0GWJ4_SELRL</name>
<organism evidence="1 2">
    <name type="scientific">Selenomonas ruminantium subsp. lactilytica (strain NBRC 103574 / TAM6421)</name>
    <dbReference type="NCBI Taxonomy" id="927704"/>
    <lineage>
        <taxon>Bacteria</taxon>
        <taxon>Bacillati</taxon>
        <taxon>Bacillota</taxon>
        <taxon>Negativicutes</taxon>
        <taxon>Selenomonadales</taxon>
        <taxon>Selenomonadaceae</taxon>
        <taxon>Selenomonas</taxon>
    </lineage>
</organism>